<dbReference type="SUPFAM" id="SSF53756">
    <property type="entry name" value="UDP-Glycosyltransferase/glycogen phosphorylase"/>
    <property type="match status" value="1"/>
</dbReference>
<dbReference type="FunFam" id="3.40.50.2000:FF:000051">
    <property type="entry name" value="Glycosyltransferase"/>
    <property type="match status" value="1"/>
</dbReference>
<dbReference type="GO" id="GO:0047209">
    <property type="term" value="F:coniferyl-alcohol glucosyltransferase activity"/>
    <property type="evidence" value="ECO:0007669"/>
    <property type="project" value="TreeGrafter"/>
</dbReference>
<dbReference type="InterPro" id="IPR002213">
    <property type="entry name" value="UDP_glucos_trans"/>
</dbReference>
<dbReference type="InterPro" id="IPR035595">
    <property type="entry name" value="UDP_glycos_trans_CS"/>
</dbReference>
<dbReference type="PROSITE" id="PS00375">
    <property type="entry name" value="UDPGT"/>
    <property type="match status" value="1"/>
</dbReference>
<dbReference type="PANTHER" id="PTHR48046:SF7">
    <property type="entry name" value="UDP-GLYCOSYLTRANSFERASE 72E1"/>
    <property type="match status" value="1"/>
</dbReference>
<protein>
    <recommendedName>
        <fullName evidence="7">Glycosyltransferase</fullName>
        <ecNumber evidence="7">2.4.1.-</ecNumber>
    </recommendedName>
</protein>
<dbReference type="CDD" id="cd03784">
    <property type="entry name" value="GT1_Gtf-like"/>
    <property type="match status" value="1"/>
</dbReference>
<evidence type="ECO:0000256" key="1">
    <source>
        <dbReference type="ARBA" id="ARBA00004935"/>
    </source>
</evidence>
<comment type="catalytic activity">
    <reaction evidence="5">
        <text>an anthocyanidin + UDP-alpha-D-glucose + H(+) = an anthocyanidin 3-O-beta-D-glucoside + UDP</text>
        <dbReference type="Rhea" id="RHEA:20093"/>
        <dbReference type="ChEBI" id="CHEBI:15378"/>
        <dbReference type="ChEBI" id="CHEBI:16307"/>
        <dbReference type="ChEBI" id="CHEBI:58223"/>
        <dbReference type="ChEBI" id="CHEBI:58885"/>
        <dbReference type="ChEBI" id="CHEBI:143576"/>
        <dbReference type="EC" id="2.4.1.115"/>
    </reaction>
</comment>
<evidence type="ECO:0000256" key="5">
    <source>
        <dbReference type="ARBA" id="ARBA00047606"/>
    </source>
</evidence>
<gene>
    <name evidence="8" type="primary">UGT72N2</name>
</gene>
<dbReference type="Gene3D" id="3.40.50.2000">
    <property type="entry name" value="Glycogen Phosphorylase B"/>
    <property type="match status" value="2"/>
</dbReference>
<name>I2BH26_LINUS</name>
<comment type="pathway">
    <text evidence="1">Pigment biosynthesis; anthocyanin biosynthesis.</text>
</comment>
<evidence type="ECO:0000256" key="2">
    <source>
        <dbReference type="ARBA" id="ARBA00009995"/>
    </source>
</evidence>
<comment type="similarity">
    <text evidence="2 6">Belongs to the UDP-glycosyltransferase family.</text>
</comment>
<evidence type="ECO:0000256" key="4">
    <source>
        <dbReference type="ARBA" id="ARBA00022679"/>
    </source>
</evidence>
<dbReference type="GO" id="GO:0047213">
    <property type="term" value="F:anthocyanidin 3-O-glucosyltransferase activity"/>
    <property type="evidence" value="ECO:0007669"/>
    <property type="project" value="UniProtKB-EC"/>
</dbReference>
<proteinExistence type="inferred from homology"/>
<evidence type="ECO:0000256" key="6">
    <source>
        <dbReference type="RuleBase" id="RU003718"/>
    </source>
</evidence>
<evidence type="ECO:0000256" key="3">
    <source>
        <dbReference type="ARBA" id="ARBA00022676"/>
    </source>
</evidence>
<dbReference type="PANTHER" id="PTHR48046">
    <property type="entry name" value="UDP-GLYCOSYLTRANSFERASE 72E1"/>
    <property type="match status" value="1"/>
</dbReference>
<dbReference type="GO" id="GO:0009718">
    <property type="term" value="P:anthocyanin-containing compound biosynthetic process"/>
    <property type="evidence" value="ECO:0007669"/>
    <property type="project" value="UniProtKB-UniPathway"/>
</dbReference>
<evidence type="ECO:0000256" key="7">
    <source>
        <dbReference type="RuleBase" id="RU362057"/>
    </source>
</evidence>
<dbReference type="Pfam" id="PF00201">
    <property type="entry name" value="UDPGT"/>
    <property type="match status" value="1"/>
</dbReference>
<reference evidence="8" key="1">
    <citation type="journal article" date="2012" name="BMC Genomics">
        <title>Phylogenomic analysis of UDP glycosyltransferase 1 multigene family in Linum usitatissimum identified genes with varied expression patterns.</title>
        <authorList>
            <person name="Barvkar V.T."/>
            <person name="Pardeshi V.C."/>
            <person name="Kale S.M."/>
            <person name="Kadoo N.Y."/>
            <person name="Gupta V.S."/>
        </authorList>
    </citation>
    <scope>NUCLEOTIDE SEQUENCE</scope>
</reference>
<sequence length="491" mass="53160">MQSSGAGRPHVALLASPGMGHLIPVLELGKHLIANHDISITIFVVSTDAATSKSLLKTCPNTANLSIVPLPPVDISAHVEPSDHFVTKLIVMMQQSVSNLRSAISLMRTPPSALVVDIFGTESFSVADEFGMLKYAFITTTASFLAVTVYGGVTEHEVVEHVTLKKPLHVPGCKPIRFEDTLHAYLDYGDRVFDDAQKLGAGFALADGILINTWESLEVQTLAALRSEKHLKNIVKAPVYPVGPLVRPSPPTGSTENNTVLEWLDEQPSESVIYVSFGSGGTLSRAQMAELAWGLELSGHRFIWVVRPPVDDDASAAFFSLGKASESDGAQRYLPGGFIARTKDRGMVVPMWAPQTEILAHESVGAFVSHCGWNSTLESITNGVPMVVWPLYAEQNLNAVLLTEELRVAVRPAVNEDVGGVVKRGEIENLVRKVMEGEEGKGIRERVKEVMEDGGSALSRKLNGSSFRALEKVAGECEWNHRRVKAKAQGA</sequence>
<dbReference type="AlphaFoldDB" id="I2BH26"/>
<organism evidence="8">
    <name type="scientific">Linum usitatissimum</name>
    <name type="common">Flax</name>
    <name type="synonym">Linum humile</name>
    <dbReference type="NCBI Taxonomy" id="4006"/>
    <lineage>
        <taxon>Eukaryota</taxon>
        <taxon>Viridiplantae</taxon>
        <taxon>Streptophyta</taxon>
        <taxon>Embryophyta</taxon>
        <taxon>Tracheophyta</taxon>
        <taxon>Spermatophyta</taxon>
        <taxon>Magnoliopsida</taxon>
        <taxon>eudicotyledons</taxon>
        <taxon>Gunneridae</taxon>
        <taxon>Pentapetalae</taxon>
        <taxon>rosids</taxon>
        <taxon>fabids</taxon>
        <taxon>Malpighiales</taxon>
        <taxon>Linaceae</taxon>
        <taxon>Linum</taxon>
    </lineage>
</organism>
<dbReference type="EC" id="2.4.1.-" evidence="7"/>
<keyword evidence="4 6" id="KW-0808">Transferase</keyword>
<keyword evidence="3 6" id="KW-0328">Glycosyltransferase</keyword>
<accession>I2BH26</accession>
<dbReference type="EMBL" id="JN088295">
    <property type="protein sequence ID" value="AFJ52922.1"/>
    <property type="molecule type" value="Genomic_DNA"/>
</dbReference>
<dbReference type="UniPathway" id="UPA00009"/>
<evidence type="ECO:0000313" key="8">
    <source>
        <dbReference type="EMBL" id="AFJ52922.1"/>
    </source>
</evidence>